<dbReference type="EMBL" id="BK059105">
    <property type="protein sequence ID" value="DAE30965.1"/>
    <property type="molecule type" value="Genomic_DNA"/>
</dbReference>
<name>A0A8S5RIU4_9VIRU</name>
<organism evidence="1">
    <name type="scientific">virus sp. ctML55</name>
    <dbReference type="NCBI Taxonomy" id="2827627"/>
    <lineage>
        <taxon>Viruses</taxon>
    </lineage>
</organism>
<accession>A0A8S5RIU4</accession>
<reference evidence="1" key="1">
    <citation type="journal article" date="2021" name="Proc. Natl. Acad. Sci. U.S.A.">
        <title>A Catalog of Tens of Thousands of Viruses from Human Metagenomes Reveals Hidden Associations with Chronic Diseases.</title>
        <authorList>
            <person name="Tisza M.J."/>
            <person name="Buck C.B."/>
        </authorList>
    </citation>
    <scope>NUCLEOTIDE SEQUENCE</scope>
    <source>
        <strain evidence="1">CtML55</strain>
    </source>
</reference>
<sequence length="31" mass="3635">MDSIMSFLKYFYSNSSISSELRFINCYSLTS</sequence>
<proteinExistence type="predicted"/>
<protein>
    <submittedName>
        <fullName evidence="1">Uncharacterized protein</fullName>
    </submittedName>
</protein>
<evidence type="ECO:0000313" key="1">
    <source>
        <dbReference type="EMBL" id="DAE30965.1"/>
    </source>
</evidence>